<name>A0A4Q7J1M8_9PSEU</name>
<sequence>MPLWSLTEDTLVEVSDDGRLVVVTRQAEFEIGEAAPVVVESLRRMALGPISLSNVTSPARRPAATDPPESPVLTRVLDRLSGSVVRSLGLRDGRGPLLSVLPVGLAPPLAPRPVPDHVPVRLSRFAVLRPVGGLLVLECPRSHFRVQLARSAATRVAAVLSTPASITDLAGRTGVARHVVADVVAYLAAAGVVLVGDGGARFDEDTDPELTRWEPHELLFHVHSRARPSNGPAERSEPGEPPLLRRPPAGSRTGLPVPALGDLPADEPSLAALLESDHRCPPFTGAPVTAALLGELLYRSARVRSVGTASPVAGPGRLATQRPYLSIANLYELELYVTANDCTGVPRAVHHYDPAEHVLTLVNDDPADVAALLDMAMVAGAGQRRPAAVITVTVRMERVSHVLGPAAYAAALLHLGAFQQTLYLTAKAMGLSAHPVPADASDRVDRALRLSWPAEVSIGECVLDAGS</sequence>
<protein>
    <submittedName>
        <fullName evidence="4">SagB/ThcOx family dehydrogenase</fullName>
    </submittedName>
</protein>
<dbReference type="Pfam" id="PF22767">
    <property type="entry name" value="ThcOx"/>
    <property type="match status" value="1"/>
</dbReference>
<dbReference type="PANTHER" id="PTHR43745:SF2">
    <property type="entry name" value="NITROREDUCTASE MJ1384-RELATED"/>
    <property type="match status" value="1"/>
</dbReference>
<evidence type="ECO:0000259" key="3">
    <source>
        <dbReference type="Pfam" id="PF22767"/>
    </source>
</evidence>
<dbReference type="OrthoDB" id="3723182at2"/>
<evidence type="ECO:0000259" key="2">
    <source>
        <dbReference type="Pfam" id="PF00881"/>
    </source>
</evidence>
<dbReference type="InterPro" id="IPR000415">
    <property type="entry name" value="Nitroreductase-like"/>
</dbReference>
<proteinExistence type="predicted"/>
<dbReference type="PANTHER" id="PTHR43745">
    <property type="entry name" value="NITROREDUCTASE MJ1384-RELATED"/>
    <property type="match status" value="1"/>
</dbReference>
<organism evidence="4 5">
    <name type="scientific">Amycolatopsis suaedae</name>
    <dbReference type="NCBI Taxonomy" id="2510978"/>
    <lineage>
        <taxon>Bacteria</taxon>
        <taxon>Bacillati</taxon>
        <taxon>Actinomycetota</taxon>
        <taxon>Actinomycetes</taxon>
        <taxon>Pseudonocardiales</taxon>
        <taxon>Pseudonocardiaceae</taxon>
        <taxon>Amycolatopsis</taxon>
    </lineage>
</organism>
<dbReference type="NCBIfam" id="TIGR03605">
    <property type="entry name" value="antibiot_sagB"/>
    <property type="match status" value="1"/>
</dbReference>
<evidence type="ECO:0000256" key="1">
    <source>
        <dbReference type="SAM" id="MobiDB-lite"/>
    </source>
</evidence>
<dbReference type="Proteomes" id="UP000292003">
    <property type="component" value="Unassembled WGS sequence"/>
</dbReference>
<feature type="region of interest" description="Disordered" evidence="1">
    <location>
        <begin position="224"/>
        <end position="261"/>
    </location>
</feature>
<keyword evidence="5" id="KW-1185">Reference proteome</keyword>
<dbReference type="InterPro" id="IPR020051">
    <property type="entry name" value="SagB-type_dehydrogenase"/>
</dbReference>
<dbReference type="GO" id="GO:0016491">
    <property type="term" value="F:oxidoreductase activity"/>
    <property type="evidence" value="ECO:0007669"/>
    <property type="project" value="InterPro"/>
</dbReference>
<dbReference type="InterPro" id="IPR029479">
    <property type="entry name" value="Nitroreductase"/>
</dbReference>
<reference evidence="4 5" key="1">
    <citation type="submission" date="2019-02" db="EMBL/GenBank/DDBJ databases">
        <title>Draft genome sequence of Amycolatopsis sp. 8-3EHSu isolated from roots of Suaeda maritima.</title>
        <authorList>
            <person name="Duangmal K."/>
            <person name="Chantavorakit T."/>
        </authorList>
    </citation>
    <scope>NUCLEOTIDE SEQUENCE [LARGE SCALE GENOMIC DNA]</scope>
    <source>
        <strain evidence="4 5">8-3EHSu</strain>
    </source>
</reference>
<accession>A0A4Q7J1M8</accession>
<gene>
    <name evidence="4" type="ORF">EWH70_24985</name>
</gene>
<evidence type="ECO:0000313" key="4">
    <source>
        <dbReference type="EMBL" id="RZQ61301.1"/>
    </source>
</evidence>
<dbReference type="EMBL" id="SFCC01000013">
    <property type="protein sequence ID" value="RZQ61301.1"/>
    <property type="molecule type" value="Genomic_DNA"/>
</dbReference>
<dbReference type="InterPro" id="IPR052544">
    <property type="entry name" value="Bacteriocin_Proc_Enz"/>
</dbReference>
<feature type="domain" description="Cyanobactin oxidase ThcOx second" evidence="3">
    <location>
        <begin position="120"/>
        <end position="226"/>
    </location>
</feature>
<dbReference type="AlphaFoldDB" id="A0A4Q7J1M8"/>
<dbReference type="InterPro" id="IPR054488">
    <property type="entry name" value="ThcOx_dom2"/>
</dbReference>
<dbReference type="SUPFAM" id="SSF55469">
    <property type="entry name" value="FMN-dependent nitroreductase-like"/>
    <property type="match status" value="1"/>
</dbReference>
<comment type="caution">
    <text evidence="4">The sequence shown here is derived from an EMBL/GenBank/DDBJ whole genome shotgun (WGS) entry which is preliminary data.</text>
</comment>
<evidence type="ECO:0000313" key="5">
    <source>
        <dbReference type="Proteomes" id="UP000292003"/>
    </source>
</evidence>
<dbReference type="CDD" id="cd02142">
    <property type="entry name" value="McbC_SagB-like_oxidoreductase"/>
    <property type="match status" value="1"/>
</dbReference>
<dbReference type="Gene3D" id="3.40.109.10">
    <property type="entry name" value="NADH Oxidase"/>
    <property type="match status" value="1"/>
</dbReference>
<dbReference type="Pfam" id="PF00881">
    <property type="entry name" value="Nitroreductase"/>
    <property type="match status" value="1"/>
</dbReference>
<feature type="domain" description="Nitroreductase" evidence="2">
    <location>
        <begin position="327"/>
        <end position="451"/>
    </location>
</feature>